<evidence type="ECO:0000313" key="1">
    <source>
        <dbReference type="EMBL" id="KKM87929.1"/>
    </source>
</evidence>
<gene>
    <name evidence="1" type="ORF">LCGC14_1263880</name>
</gene>
<proteinExistence type="predicted"/>
<accession>A0A0F9KZY3</accession>
<protein>
    <submittedName>
        <fullName evidence="1">Uncharacterized protein</fullName>
    </submittedName>
</protein>
<name>A0A0F9KZY3_9ZZZZ</name>
<comment type="caution">
    <text evidence="1">The sequence shown here is derived from an EMBL/GenBank/DDBJ whole genome shotgun (WGS) entry which is preliminary data.</text>
</comment>
<organism evidence="1">
    <name type="scientific">marine sediment metagenome</name>
    <dbReference type="NCBI Taxonomy" id="412755"/>
    <lineage>
        <taxon>unclassified sequences</taxon>
        <taxon>metagenomes</taxon>
        <taxon>ecological metagenomes</taxon>
    </lineage>
</organism>
<sequence>MENFTSMKIIVALCIIGLSGCASVTKTVTGPGGYKYQESITAFGGGSIEKATQTFGGTLKVYNVDGTPQVEVALDSAQKGEGLTSDPAVLKQLVMLMGQIMANTP</sequence>
<dbReference type="AlphaFoldDB" id="A0A0F9KZY3"/>
<dbReference type="EMBL" id="LAZR01007030">
    <property type="protein sequence ID" value="KKM87929.1"/>
    <property type="molecule type" value="Genomic_DNA"/>
</dbReference>
<reference evidence="1" key="1">
    <citation type="journal article" date="2015" name="Nature">
        <title>Complex archaea that bridge the gap between prokaryotes and eukaryotes.</title>
        <authorList>
            <person name="Spang A."/>
            <person name="Saw J.H."/>
            <person name="Jorgensen S.L."/>
            <person name="Zaremba-Niedzwiedzka K."/>
            <person name="Martijn J."/>
            <person name="Lind A.E."/>
            <person name="van Eijk R."/>
            <person name="Schleper C."/>
            <person name="Guy L."/>
            <person name="Ettema T.J."/>
        </authorList>
    </citation>
    <scope>NUCLEOTIDE SEQUENCE</scope>
</reference>